<dbReference type="InterPro" id="IPR011053">
    <property type="entry name" value="Single_hybrid_motif"/>
</dbReference>
<evidence type="ECO:0000256" key="1">
    <source>
        <dbReference type="SAM" id="MobiDB-lite"/>
    </source>
</evidence>
<sequence length="128" mass="13861">MPIRLHKKEEGPQPAAVAPPRPRASKARGFPRFLLWLVIIAAVVIGGYYAVTWGKIQVRGRVTAAYSDFVPEGRCKIATVNVKVGDEVKAGQVLLVTRSIDARSQIPAFEAALNQAKLRLELASKGGD</sequence>
<dbReference type="EMBL" id="BARU01031260">
    <property type="protein sequence ID" value="GAH72672.1"/>
    <property type="molecule type" value="Genomic_DNA"/>
</dbReference>
<dbReference type="Gene3D" id="2.40.50.100">
    <property type="match status" value="1"/>
</dbReference>
<comment type="caution">
    <text evidence="3">The sequence shown here is derived from an EMBL/GenBank/DDBJ whole genome shotgun (WGS) entry which is preliminary data.</text>
</comment>
<keyword evidence="2" id="KW-0812">Transmembrane</keyword>
<gene>
    <name evidence="3" type="ORF">S03H2_49469</name>
</gene>
<feature type="transmembrane region" description="Helical" evidence="2">
    <location>
        <begin position="33"/>
        <end position="51"/>
    </location>
</feature>
<proteinExistence type="predicted"/>
<evidence type="ECO:0008006" key="4">
    <source>
        <dbReference type="Google" id="ProtNLM"/>
    </source>
</evidence>
<dbReference type="AlphaFoldDB" id="X1HT64"/>
<accession>X1HT64</accession>
<feature type="region of interest" description="Disordered" evidence="1">
    <location>
        <begin position="1"/>
        <end position="25"/>
    </location>
</feature>
<feature type="non-terminal residue" evidence="3">
    <location>
        <position position="128"/>
    </location>
</feature>
<keyword evidence="2" id="KW-1133">Transmembrane helix</keyword>
<reference evidence="3" key="1">
    <citation type="journal article" date="2014" name="Front. Microbiol.">
        <title>High frequency of phylogenetically diverse reductive dehalogenase-homologous genes in deep subseafloor sedimentary metagenomes.</title>
        <authorList>
            <person name="Kawai M."/>
            <person name="Futagami T."/>
            <person name="Toyoda A."/>
            <person name="Takaki Y."/>
            <person name="Nishi S."/>
            <person name="Hori S."/>
            <person name="Arai W."/>
            <person name="Tsubouchi T."/>
            <person name="Morono Y."/>
            <person name="Uchiyama I."/>
            <person name="Ito T."/>
            <person name="Fujiyama A."/>
            <person name="Inagaki F."/>
            <person name="Takami H."/>
        </authorList>
    </citation>
    <scope>NUCLEOTIDE SEQUENCE</scope>
    <source>
        <strain evidence="3">Expedition CK06-06</strain>
    </source>
</reference>
<name>X1HT64_9ZZZZ</name>
<evidence type="ECO:0000256" key="2">
    <source>
        <dbReference type="SAM" id="Phobius"/>
    </source>
</evidence>
<dbReference type="SUPFAM" id="SSF51230">
    <property type="entry name" value="Single hybrid motif"/>
    <property type="match status" value="1"/>
</dbReference>
<evidence type="ECO:0000313" key="3">
    <source>
        <dbReference type="EMBL" id="GAH72672.1"/>
    </source>
</evidence>
<keyword evidence="2" id="KW-0472">Membrane</keyword>
<organism evidence="3">
    <name type="scientific">marine sediment metagenome</name>
    <dbReference type="NCBI Taxonomy" id="412755"/>
    <lineage>
        <taxon>unclassified sequences</taxon>
        <taxon>metagenomes</taxon>
        <taxon>ecological metagenomes</taxon>
    </lineage>
</organism>
<protein>
    <recommendedName>
        <fullName evidence="4">Membrane fusion protein biotin-lipoyl like domain-containing protein</fullName>
    </recommendedName>
</protein>